<dbReference type="CDD" id="cd00067">
    <property type="entry name" value="GAL4"/>
    <property type="match status" value="1"/>
</dbReference>
<feature type="region of interest" description="Disordered" evidence="4">
    <location>
        <begin position="781"/>
        <end position="822"/>
    </location>
</feature>
<feature type="compositionally biased region" description="Low complexity" evidence="4">
    <location>
        <begin position="782"/>
        <end position="791"/>
    </location>
</feature>
<dbReference type="Gene3D" id="4.10.240.10">
    <property type="entry name" value="Zn(2)-C6 fungal-type DNA-binding domain"/>
    <property type="match status" value="1"/>
</dbReference>
<dbReference type="InterPro" id="IPR001138">
    <property type="entry name" value="Zn2Cys6_DnaBD"/>
</dbReference>
<feature type="domain" description="Zn(2)-C6 fungal-type" evidence="5">
    <location>
        <begin position="28"/>
        <end position="57"/>
    </location>
</feature>
<dbReference type="SMART" id="SM00066">
    <property type="entry name" value="GAL4"/>
    <property type="match status" value="1"/>
</dbReference>
<feature type="compositionally biased region" description="Basic and acidic residues" evidence="4">
    <location>
        <begin position="720"/>
        <end position="730"/>
    </location>
</feature>
<dbReference type="PROSITE" id="PS50048">
    <property type="entry name" value="ZN2_CY6_FUNGAL_2"/>
    <property type="match status" value="1"/>
</dbReference>
<evidence type="ECO:0000259" key="6">
    <source>
        <dbReference type="PROSITE" id="PS51379"/>
    </source>
</evidence>
<keyword evidence="2" id="KW-0479">Metal-binding</keyword>
<dbReference type="CDD" id="cd12148">
    <property type="entry name" value="fungal_TF_MHR"/>
    <property type="match status" value="1"/>
</dbReference>
<dbReference type="InterPro" id="IPR050613">
    <property type="entry name" value="Sec_Metabolite_Reg"/>
</dbReference>
<organism evidence="7 8">
    <name type="scientific">Somion occarium</name>
    <dbReference type="NCBI Taxonomy" id="3059160"/>
    <lineage>
        <taxon>Eukaryota</taxon>
        <taxon>Fungi</taxon>
        <taxon>Dikarya</taxon>
        <taxon>Basidiomycota</taxon>
        <taxon>Agaricomycotina</taxon>
        <taxon>Agaricomycetes</taxon>
        <taxon>Polyporales</taxon>
        <taxon>Cerrenaceae</taxon>
        <taxon>Somion</taxon>
    </lineage>
</organism>
<feature type="region of interest" description="Disordered" evidence="4">
    <location>
        <begin position="681"/>
        <end position="740"/>
    </location>
</feature>
<dbReference type="InterPro" id="IPR036864">
    <property type="entry name" value="Zn2-C6_fun-type_DNA-bd_sf"/>
</dbReference>
<dbReference type="EMBL" id="OZ037951">
    <property type="protein sequence ID" value="CAL1714473.1"/>
    <property type="molecule type" value="Genomic_DNA"/>
</dbReference>
<sequence>MPAEPRRTSRKQASEEDVELKRARGEISCAECRRLKLKCDKKLPCGSCVRRGCTTICPNGSLSAGQGTRFILADTDQLHRKISEMSERIRQLEDALAIFQAGVSSERHPLLRDELLSIKFGPEVRRTVDEEHSRNALSQTIDALGTLTVGDHGETKFIGRSGGTETLFMAFDSPEWGAEPEDSVELELPTLDHELANLSITFPLNVVPEGVDAILDKLEKHLPPHPRAWALCEAYLEHFTWWFRPLKRDELIDEILSPIYKCLTDPNRRSYFAISQQDNRCPHRLAVLYFILAIGALVDLTLPACNVEAEKYFQLGRATLSLRSIFDSPEVETVQAVSLMAAYQSACSQRYSNDSAWSVISLAVKLAQSLGLHRDSSQWKLDPKIVQRRRNLFWELATFEATHCISLGRPTSISEVHIDCELPLDEEETIGEDGEKISGFWFWKMNYAKTVFIKVIDTLLSAKAPNYESVLEMDRKIRQAELPKVKLYLKPGEDDYTDPGACMRSYLMSQIRSISMLAIHRTFFAQALLDHPTNPLRSPYAPSFLSINRCACILIRSFLHHFERRPDLCGRFWNIWTHAFTAAVVLGSTVKWCPSATMAPSSLIELDLAIELFKRGANSSPRARMAVPILTRLKERATLAYQQFRNRRIAPTTLDIQMDMGPEDTSEDKLAMFGGQTRVVSTKLLTRKRPKNAGVATHSPSASTSRSTTASSDTSPRSRHASDSPVRHDPPSPADSVATPAESIPESLMAAFNEVHPTLVEYLSFFPSSAAVVDTSKCLVDPPTASSSSIPNSPPTIPNSQTSLPASFVRPQQPSSSMSPFASPQNTHIFPQSNFNYYAGPSQPTETHRAMETNAVFAMGPNGNDVVGIPQMLNFSDEMMDEQWMNLMRDTGVFDVGNGYTNGFNFPGPSQQSNGNGSNYQPPNGMI</sequence>
<feature type="domain" description="4Fe-4S ferredoxin-type" evidence="6">
    <location>
        <begin position="35"/>
        <end position="67"/>
    </location>
</feature>
<evidence type="ECO:0000256" key="4">
    <source>
        <dbReference type="SAM" id="MobiDB-lite"/>
    </source>
</evidence>
<dbReference type="InterPro" id="IPR007219">
    <property type="entry name" value="XnlR_reg_dom"/>
</dbReference>
<feature type="compositionally biased region" description="Low complexity" evidence="4">
    <location>
        <begin position="696"/>
        <end position="715"/>
    </location>
</feature>
<reference evidence="8" key="1">
    <citation type="submission" date="2024-04" db="EMBL/GenBank/DDBJ databases">
        <authorList>
            <person name="Shaw F."/>
            <person name="Minotto A."/>
        </authorList>
    </citation>
    <scope>NUCLEOTIDE SEQUENCE [LARGE SCALE GENOMIC DNA]</scope>
</reference>
<name>A0ABP1E4Z7_9APHY</name>
<evidence type="ECO:0008006" key="9">
    <source>
        <dbReference type="Google" id="ProtNLM"/>
    </source>
</evidence>
<dbReference type="PANTHER" id="PTHR31001">
    <property type="entry name" value="UNCHARACTERIZED TRANSCRIPTIONAL REGULATORY PROTEIN"/>
    <property type="match status" value="1"/>
</dbReference>
<feature type="region of interest" description="Disordered" evidence="4">
    <location>
        <begin position="904"/>
        <end position="927"/>
    </location>
</feature>
<dbReference type="PANTHER" id="PTHR31001:SF56">
    <property type="entry name" value="ZN(2)-C6 FUNGAL-TYPE DOMAIN-CONTAINING PROTEIN"/>
    <property type="match status" value="1"/>
</dbReference>
<feature type="compositionally biased region" description="Polar residues" evidence="4">
    <location>
        <begin position="801"/>
        <end position="822"/>
    </location>
</feature>
<evidence type="ECO:0000313" key="8">
    <source>
        <dbReference type="Proteomes" id="UP001497453"/>
    </source>
</evidence>
<evidence type="ECO:0000259" key="5">
    <source>
        <dbReference type="PROSITE" id="PS50048"/>
    </source>
</evidence>
<keyword evidence="3" id="KW-0539">Nucleus</keyword>
<protein>
    <recommendedName>
        <fullName evidence="9">Zn(2)-C6 fungal-type domain-containing protein</fullName>
    </recommendedName>
</protein>
<dbReference type="Proteomes" id="UP001497453">
    <property type="component" value="Chromosome 8"/>
</dbReference>
<gene>
    <name evidence="7" type="ORF">GFSPODELE1_LOCUS9789</name>
</gene>
<dbReference type="SUPFAM" id="SSF57701">
    <property type="entry name" value="Zn2/Cys6 DNA-binding domain"/>
    <property type="match status" value="1"/>
</dbReference>
<dbReference type="PROSITE" id="PS51379">
    <property type="entry name" value="4FE4S_FER_2"/>
    <property type="match status" value="1"/>
</dbReference>
<dbReference type="Pfam" id="PF00172">
    <property type="entry name" value="Zn_clus"/>
    <property type="match status" value="1"/>
</dbReference>
<keyword evidence="8" id="KW-1185">Reference proteome</keyword>
<proteinExistence type="predicted"/>
<evidence type="ECO:0000256" key="3">
    <source>
        <dbReference type="ARBA" id="ARBA00023242"/>
    </source>
</evidence>
<dbReference type="Pfam" id="PF04082">
    <property type="entry name" value="Fungal_trans"/>
    <property type="match status" value="1"/>
</dbReference>
<accession>A0ABP1E4Z7</accession>
<dbReference type="InterPro" id="IPR017896">
    <property type="entry name" value="4Fe4S_Fe-S-bd"/>
</dbReference>
<comment type="subcellular location">
    <subcellularLocation>
        <location evidence="1">Nucleus</location>
    </subcellularLocation>
</comment>
<dbReference type="SMART" id="SM00906">
    <property type="entry name" value="Fungal_trans"/>
    <property type="match status" value="1"/>
</dbReference>
<evidence type="ECO:0000313" key="7">
    <source>
        <dbReference type="EMBL" id="CAL1714473.1"/>
    </source>
</evidence>
<evidence type="ECO:0000256" key="1">
    <source>
        <dbReference type="ARBA" id="ARBA00004123"/>
    </source>
</evidence>
<evidence type="ECO:0000256" key="2">
    <source>
        <dbReference type="ARBA" id="ARBA00022723"/>
    </source>
</evidence>
<dbReference type="PROSITE" id="PS00463">
    <property type="entry name" value="ZN2_CY6_FUNGAL_1"/>
    <property type="match status" value="1"/>
</dbReference>